<evidence type="ECO:0000259" key="3">
    <source>
        <dbReference type="SMART" id="SM00822"/>
    </source>
</evidence>
<dbReference type="GO" id="GO:0016491">
    <property type="term" value="F:oxidoreductase activity"/>
    <property type="evidence" value="ECO:0007669"/>
    <property type="project" value="UniProtKB-KW"/>
</dbReference>
<dbReference type="RefSeq" id="WP_184540552.1">
    <property type="nucleotide sequence ID" value="NZ_JACHMP010000001.1"/>
</dbReference>
<dbReference type="InterPro" id="IPR057326">
    <property type="entry name" value="KR_dom"/>
</dbReference>
<dbReference type="NCBIfam" id="NF005893">
    <property type="entry name" value="PRK07856.1"/>
    <property type="match status" value="1"/>
</dbReference>
<comment type="caution">
    <text evidence="4">The sequence shown here is derived from an EMBL/GenBank/DDBJ whole genome shotgun (WGS) entry which is preliminary data.</text>
</comment>
<dbReference type="PRINTS" id="PR00080">
    <property type="entry name" value="SDRFAMILY"/>
</dbReference>
<dbReference type="Gene3D" id="3.40.50.720">
    <property type="entry name" value="NAD(P)-binding Rossmann-like Domain"/>
    <property type="match status" value="1"/>
</dbReference>
<dbReference type="PANTHER" id="PTHR43639">
    <property type="entry name" value="OXIDOREDUCTASE, SHORT-CHAIN DEHYDROGENASE/REDUCTASE FAMILY (AFU_ORTHOLOGUE AFUA_5G02870)"/>
    <property type="match status" value="1"/>
</dbReference>
<dbReference type="SUPFAM" id="SSF51735">
    <property type="entry name" value="NAD(P)-binding Rossmann-fold domains"/>
    <property type="match status" value="1"/>
</dbReference>
<evidence type="ECO:0000256" key="2">
    <source>
        <dbReference type="ARBA" id="ARBA00023002"/>
    </source>
</evidence>
<dbReference type="Pfam" id="PF13561">
    <property type="entry name" value="adh_short_C2"/>
    <property type="match status" value="1"/>
</dbReference>
<dbReference type="PROSITE" id="PS00061">
    <property type="entry name" value="ADH_SHORT"/>
    <property type="match status" value="1"/>
</dbReference>
<gene>
    <name evidence="4" type="ORF">F4562_000455</name>
</gene>
<evidence type="ECO:0000256" key="1">
    <source>
        <dbReference type="ARBA" id="ARBA00006484"/>
    </source>
</evidence>
<keyword evidence="5" id="KW-1185">Reference proteome</keyword>
<dbReference type="EMBL" id="JACHMP010000001">
    <property type="protein sequence ID" value="MBB5817393.1"/>
    <property type="molecule type" value="Genomic_DNA"/>
</dbReference>
<comment type="similarity">
    <text evidence="1">Belongs to the short-chain dehydrogenases/reductases (SDR) family.</text>
</comment>
<dbReference type="InterPro" id="IPR002347">
    <property type="entry name" value="SDR_fam"/>
</dbReference>
<dbReference type="PANTHER" id="PTHR43639:SF1">
    <property type="entry name" value="SHORT-CHAIN DEHYDROGENASE_REDUCTASE FAMILY PROTEIN"/>
    <property type="match status" value="1"/>
</dbReference>
<evidence type="ECO:0000313" key="5">
    <source>
        <dbReference type="Proteomes" id="UP000540685"/>
    </source>
</evidence>
<dbReference type="AlphaFoldDB" id="A0A7W9MEM7"/>
<dbReference type="CDD" id="cd05233">
    <property type="entry name" value="SDR_c"/>
    <property type="match status" value="1"/>
</dbReference>
<keyword evidence="2" id="KW-0560">Oxidoreductase</keyword>
<sequence>MALEIDLTGRTVLVTGGARGVGAGITESFVEAGAVVEICGRTEPAPGTPGSAAPRFSRVDVRDETQVRRWIDEVAGRHGGIDVVVNNAGGAPSADFASASPRFHRRVTELNFLSAVFVAQAAFPVVSAGAGGGVVLNITSISARRPSPGTAVYGAAKAALESLTASLAVEWAPKVRVNAISCGLVETEGAAGHYGDAGQMARVAGTIPRGVFARPADIGAACVLLASPLAVHITGAVLNVDGGGERPAFLQYAPDPARR</sequence>
<dbReference type="InterPro" id="IPR036291">
    <property type="entry name" value="NAD(P)-bd_dom_sf"/>
</dbReference>
<dbReference type="FunFam" id="3.40.50.720:FF:000084">
    <property type="entry name" value="Short-chain dehydrogenase reductase"/>
    <property type="match status" value="1"/>
</dbReference>
<organism evidence="4 5">
    <name type="scientific">Streptosporangium becharense</name>
    <dbReference type="NCBI Taxonomy" id="1816182"/>
    <lineage>
        <taxon>Bacteria</taxon>
        <taxon>Bacillati</taxon>
        <taxon>Actinomycetota</taxon>
        <taxon>Actinomycetes</taxon>
        <taxon>Streptosporangiales</taxon>
        <taxon>Streptosporangiaceae</taxon>
        <taxon>Streptosporangium</taxon>
    </lineage>
</organism>
<accession>A0A7W9MEM7</accession>
<dbReference type="SMART" id="SM00822">
    <property type="entry name" value="PKS_KR"/>
    <property type="match status" value="1"/>
</dbReference>
<feature type="domain" description="Ketoreductase" evidence="3">
    <location>
        <begin position="10"/>
        <end position="188"/>
    </location>
</feature>
<reference evidence="4 5" key="1">
    <citation type="submission" date="2020-08" db="EMBL/GenBank/DDBJ databases">
        <title>Sequencing the genomes of 1000 actinobacteria strains.</title>
        <authorList>
            <person name="Klenk H.-P."/>
        </authorList>
    </citation>
    <scope>NUCLEOTIDE SEQUENCE [LARGE SCALE GENOMIC DNA]</scope>
    <source>
        <strain evidence="4 5">DSM 46887</strain>
    </source>
</reference>
<dbReference type="PRINTS" id="PR00081">
    <property type="entry name" value="GDHRDH"/>
</dbReference>
<evidence type="ECO:0000313" key="4">
    <source>
        <dbReference type="EMBL" id="MBB5817393.1"/>
    </source>
</evidence>
<name>A0A7W9MEM7_9ACTN</name>
<dbReference type="InterPro" id="IPR020904">
    <property type="entry name" value="Sc_DH/Rdtase_CS"/>
</dbReference>
<protein>
    <submittedName>
        <fullName evidence="4">NAD(P)-dependent dehydrogenase (Short-subunit alcohol dehydrogenase family)</fullName>
    </submittedName>
</protein>
<proteinExistence type="inferred from homology"/>
<dbReference type="Proteomes" id="UP000540685">
    <property type="component" value="Unassembled WGS sequence"/>
</dbReference>